<evidence type="ECO:0000256" key="3">
    <source>
        <dbReference type="ARBA" id="ARBA00023242"/>
    </source>
</evidence>
<dbReference type="EMBL" id="WTPW01002028">
    <property type="protein sequence ID" value="KAF0400802.1"/>
    <property type="molecule type" value="Genomic_DNA"/>
</dbReference>
<keyword evidence="2 4" id="KW-0963">Cytoplasm</keyword>
<name>A0A8H3X2X1_GIGMA</name>
<evidence type="ECO:0000256" key="2">
    <source>
        <dbReference type="ARBA" id="ARBA00022490"/>
    </source>
</evidence>
<sequence length="138" mass="16138">MSSTCEVDPELLEKLRKFRFGKKSQKGTSAFVLKIDMAKLLVIEDVLYDDISLEDLIEELPENTPRYIVLSYELSHRDGRKSFPLVLIYYSPPSSKPETHMLYASAKTYFQQKADLNKVFDIREAEELTNEWLREKLL</sequence>
<dbReference type="InterPro" id="IPR011171">
    <property type="entry name" value="GMF"/>
</dbReference>
<dbReference type="GO" id="GO:0005634">
    <property type="term" value="C:nucleus"/>
    <property type="evidence" value="ECO:0007669"/>
    <property type="project" value="UniProtKB-SubCell"/>
</dbReference>
<evidence type="ECO:0000313" key="6">
    <source>
        <dbReference type="EMBL" id="KAF0400802.1"/>
    </source>
</evidence>
<keyword evidence="3 4" id="KW-0539">Nucleus</keyword>
<comment type="subcellular location">
    <subcellularLocation>
        <location evidence="4">Cytoplasm</location>
    </subcellularLocation>
    <subcellularLocation>
        <location evidence="4">Nucleus</location>
    </subcellularLocation>
</comment>
<feature type="domain" description="ADF-H" evidence="5">
    <location>
        <begin position="3"/>
        <end position="138"/>
    </location>
</feature>
<dbReference type="GO" id="GO:0071846">
    <property type="term" value="P:actin filament debranching"/>
    <property type="evidence" value="ECO:0007669"/>
    <property type="project" value="InterPro"/>
</dbReference>
<dbReference type="PROSITE" id="PS51263">
    <property type="entry name" value="ADF_H"/>
    <property type="match status" value="1"/>
</dbReference>
<organism evidence="6 7">
    <name type="scientific">Gigaspora margarita</name>
    <dbReference type="NCBI Taxonomy" id="4874"/>
    <lineage>
        <taxon>Eukaryota</taxon>
        <taxon>Fungi</taxon>
        <taxon>Fungi incertae sedis</taxon>
        <taxon>Mucoromycota</taxon>
        <taxon>Glomeromycotina</taxon>
        <taxon>Glomeromycetes</taxon>
        <taxon>Diversisporales</taxon>
        <taxon>Gigasporaceae</taxon>
        <taxon>Gigaspora</taxon>
    </lineage>
</organism>
<comment type="similarity">
    <text evidence="1 4">Belongs to the actin-binding proteins ADF family. GMF subfamily.</text>
</comment>
<accession>A0A8H3X2X1</accession>
<dbReference type="GO" id="GO:0071933">
    <property type="term" value="F:Arp2/3 complex binding"/>
    <property type="evidence" value="ECO:0007669"/>
    <property type="project" value="InterPro"/>
</dbReference>
<dbReference type="FunFam" id="3.40.20.10:FF:000026">
    <property type="entry name" value="Glia maturation factor"/>
    <property type="match status" value="1"/>
</dbReference>
<dbReference type="Gene3D" id="3.40.20.10">
    <property type="entry name" value="Severin"/>
    <property type="match status" value="1"/>
</dbReference>
<dbReference type="InterPro" id="IPR029006">
    <property type="entry name" value="ADF-H/Gelsolin-like_dom_sf"/>
</dbReference>
<dbReference type="GO" id="GO:0034316">
    <property type="term" value="P:negative regulation of Arp2/3 complex-mediated actin nucleation"/>
    <property type="evidence" value="ECO:0007669"/>
    <property type="project" value="TreeGrafter"/>
</dbReference>
<evidence type="ECO:0000256" key="4">
    <source>
        <dbReference type="PIRNR" id="PIRNR001788"/>
    </source>
</evidence>
<evidence type="ECO:0000259" key="5">
    <source>
        <dbReference type="PROSITE" id="PS51263"/>
    </source>
</evidence>
<reference evidence="6 7" key="1">
    <citation type="journal article" date="2019" name="Environ. Microbiol.">
        <title>At the nexus of three kingdoms: the genome of the mycorrhizal fungus Gigaspora margarita provides insights into plant, endobacterial and fungal interactions.</title>
        <authorList>
            <person name="Venice F."/>
            <person name="Ghignone S."/>
            <person name="Salvioli di Fossalunga A."/>
            <person name="Amselem J."/>
            <person name="Novero M."/>
            <person name="Xianan X."/>
            <person name="Sedzielewska Toro K."/>
            <person name="Morin E."/>
            <person name="Lipzen A."/>
            <person name="Grigoriev I.V."/>
            <person name="Henrissat B."/>
            <person name="Martin F.M."/>
            <person name="Bonfante P."/>
        </authorList>
    </citation>
    <scope>NUCLEOTIDE SEQUENCE [LARGE SCALE GENOMIC DNA]</scope>
    <source>
        <strain evidence="6 7">BEG34</strain>
    </source>
</reference>
<dbReference type="PANTHER" id="PTHR11249:SF2">
    <property type="entry name" value="GLIA MATURATION FACTOR"/>
    <property type="match status" value="1"/>
</dbReference>
<dbReference type="PIRSF" id="PIRSF001788">
    <property type="entry name" value="GMF-beta"/>
    <property type="match status" value="1"/>
</dbReference>
<evidence type="ECO:0000256" key="1">
    <source>
        <dbReference type="ARBA" id="ARBA00010055"/>
    </source>
</evidence>
<dbReference type="AlphaFoldDB" id="A0A8H3X2X1"/>
<dbReference type="SMART" id="SM00102">
    <property type="entry name" value="ADF"/>
    <property type="match status" value="1"/>
</dbReference>
<keyword evidence="7" id="KW-1185">Reference proteome</keyword>
<dbReference type="InterPro" id="IPR002108">
    <property type="entry name" value="ADF-H"/>
</dbReference>
<dbReference type="OrthoDB" id="3919494at2759"/>
<protein>
    <submittedName>
        <fullName evidence="6">Glia maturation factor gamma</fullName>
    </submittedName>
</protein>
<comment type="caution">
    <text evidence="6">The sequence shown here is derived from an EMBL/GenBank/DDBJ whole genome shotgun (WGS) entry which is preliminary data.</text>
</comment>
<dbReference type="PANTHER" id="PTHR11249">
    <property type="entry name" value="GLIAL FACTOR NATURATION FACTOR"/>
    <property type="match status" value="1"/>
</dbReference>
<dbReference type="Pfam" id="PF00241">
    <property type="entry name" value="Cofilin_ADF"/>
    <property type="match status" value="1"/>
</dbReference>
<evidence type="ECO:0000313" key="7">
    <source>
        <dbReference type="Proteomes" id="UP000439903"/>
    </source>
</evidence>
<gene>
    <name evidence="6" type="ORF">F8M41_009511</name>
</gene>
<dbReference type="CDD" id="cd11283">
    <property type="entry name" value="ADF_GMF-beta_like"/>
    <property type="match status" value="1"/>
</dbReference>
<dbReference type="GO" id="GO:0003779">
    <property type="term" value="F:actin binding"/>
    <property type="evidence" value="ECO:0007669"/>
    <property type="project" value="InterPro"/>
</dbReference>
<dbReference type="GO" id="GO:0030864">
    <property type="term" value="C:cortical actin cytoskeleton"/>
    <property type="evidence" value="ECO:0007669"/>
    <property type="project" value="TreeGrafter"/>
</dbReference>
<dbReference type="SUPFAM" id="SSF55753">
    <property type="entry name" value="Actin depolymerizing proteins"/>
    <property type="match status" value="1"/>
</dbReference>
<dbReference type="Proteomes" id="UP000439903">
    <property type="component" value="Unassembled WGS sequence"/>
</dbReference>
<proteinExistence type="inferred from homology"/>